<keyword evidence="3 6" id="KW-0238">DNA-binding</keyword>
<dbReference type="CDD" id="cd08414">
    <property type="entry name" value="PBP2_LTTR_aromatics_like"/>
    <property type="match status" value="1"/>
</dbReference>
<evidence type="ECO:0000313" key="7">
    <source>
        <dbReference type="Proteomes" id="UP001180487"/>
    </source>
</evidence>
<evidence type="ECO:0000256" key="1">
    <source>
        <dbReference type="ARBA" id="ARBA00009437"/>
    </source>
</evidence>
<evidence type="ECO:0000256" key="3">
    <source>
        <dbReference type="ARBA" id="ARBA00023125"/>
    </source>
</evidence>
<dbReference type="InterPro" id="IPR036388">
    <property type="entry name" value="WH-like_DNA-bd_sf"/>
</dbReference>
<dbReference type="Proteomes" id="UP001180487">
    <property type="component" value="Unassembled WGS sequence"/>
</dbReference>
<accession>A0ABU2CD15</accession>
<keyword evidence="4" id="KW-0804">Transcription</keyword>
<reference evidence="6 7" key="1">
    <citation type="submission" date="2023-07" db="EMBL/GenBank/DDBJ databases">
        <title>Sorghum-associated microbial communities from plants grown in Nebraska, USA.</title>
        <authorList>
            <person name="Schachtman D."/>
        </authorList>
    </citation>
    <scope>NUCLEOTIDE SEQUENCE [LARGE SCALE GENOMIC DNA]</scope>
    <source>
        <strain evidence="6 7">BE313</strain>
    </source>
</reference>
<keyword evidence="7" id="KW-1185">Reference proteome</keyword>
<dbReference type="InterPro" id="IPR036390">
    <property type="entry name" value="WH_DNA-bd_sf"/>
</dbReference>
<dbReference type="SUPFAM" id="SSF53850">
    <property type="entry name" value="Periplasmic binding protein-like II"/>
    <property type="match status" value="1"/>
</dbReference>
<dbReference type="PANTHER" id="PTHR30346">
    <property type="entry name" value="TRANSCRIPTIONAL DUAL REGULATOR HCAR-RELATED"/>
    <property type="match status" value="1"/>
</dbReference>
<sequence>MELRHLRYFVAVAEQGNVSRAAQKLFIAQPALSTQIRQLEEEVGAPLLVRVPRGVQLTAAGTAFLEDARAILARVQQATVHARAHGVQERSVRIGLVPSATHSLLPGLLQRLQQAGTGTQLQVREMISSQQLKAMQNDEIDIGLARPAEPLQDDAYVHMAAQITDPYCLALPAQHPLAAKSGVVALKQVAHAEFVAFSRYQDPAYFDRTVALCMEAGFSPHMRHEAGQFISVLALVGSGLGVAIVPASLAGLVHPQVVFRQLAASGYTSRLAVVCRKAWLQTEGAAAVLALAVQELQLLGQRLSV</sequence>
<dbReference type="Pfam" id="PF03466">
    <property type="entry name" value="LysR_substrate"/>
    <property type="match status" value="1"/>
</dbReference>
<dbReference type="SUPFAM" id="SSF46785">
    <property type="entry name" value="Winged helix' DNA-binding domain"/>
    <property type="match status" value="1"/>
</dbReference>
<protein>
    <submittedName>
        <fullName evidence="6">DNA-binding transcriptional LysR family regulator</fullName>
    </submittedName>
</protein>
<dbReference type="EMBL" id="JAVDXT010000004">
    <property type="protein sequence ID" value="MDR7379231.1"/>
    <property type="molecule type" value="Genomic_DNA"/>
</dbReference>
<dbReference type="Gene3D" id="1.10.10.10">
    <property type="entry name" value="Winged helix-like DNA-binding domain superfamily/Winged helix DNA-binding domain"/>
    <property type="match status" value="1"/>
</dbReference>
<evidence type="ECO:0000259" key="5">
    <source>
        <dbReference type="PROSITE" id="PS50931"/>
    </source>
</evidence>
<organism evidence="6 7">
    <name type="scientific">Rhodoferax ferrireducens</name>
    <dbReference type="NCBI Taxonomy" id="192843"/>
    <lineage>
        <taxon>Bacteria</taxon>
        <taxon>Pseudomonadati</taxon>
        <taxon>Pseudomonadota</taxon>
        <taxon>Betaproteobacteria</taxon>
        <taxon>Burkholderiales</taxon>
        <taxon>Comamonadaceae</taxon>
        <taxon>Rhodoferax</taxon>
    </lineage>
</organism>
<dbReference type="PANTHER" id="PTHR30346:SF28">
    <property type="entry name" value="HTH-TYPE TRANSCRIPTIONAL REGULATOR CYNR"/>
    <property type="match status" value="1"/>
</dbReference>
<name>A0ABU2CD15_9BURK</name>
<dbReference type="PRINTS" id="PR00039">
    <property type="entry name" value="HTHLYSR"/>
</dbReference>
<dbReference type="Pfam" id="PF00126">
    <property type="entry name" value="HTH_1"/>
    <property type="match status" value="1"/>
</dbReference>
<dbReference type="RefSeq" id="WP_310375720.1">
    <property type="nucleotide sequence ID" value="NZ_JAVDXT010000004.1"/>
</dbReference>
<dbReference type="PROSITE" id="PS50931">
    <property type="entry name" value="HTH_LYSR"/>
    <property type="match status" value="1"/>
</dbReference>
<dbReference type="InterPro" id="IPR005119">
    <property type="entry name" value="LysR_subst-bd"/>
</dbReference>
<comment type="similarity">
    <text evidence="1">Belongs to the LysR transcriptional regulatory family.</text>
</comment>
<evidence type="ECO:0000256" key="4">
    <source>
        <dbReference type="ARBA" id="ARBA00023163"/>
    </source>
</evidence>
<evidence type="ECO:0000313" key="6">
    <source>
        <dbReference type="EMBL" id="MDR7379231.1"/>
    </source>
</evidence>
<proteinExistence type="inferred from homology"/>
<dbReference type="GO" id="GO:0003677">
    <property type="term" value="F:DNA binding"/>
    <property type="evidence" value="ECO:0007669"/>
    <property type="project" value="UniProtKB-KW"/>
</dbReference>
<comment type="caution">
    <text evidence="6">The sequence shown here is derived from an EMBL/GenBank/DDBJ whole genome shotgun (WGS) entry which is preliminary data.</text>
</comment>
<gene>
    <name evidence="6" type="ORF">J2X19_003925</name>
</gene>
<feature type="domain" description="HTH lysR-type" evidence="5">
    <location>
        <begin position="1"/>
        <end position="58"/>
    </location>
</feature>
<evidence type="ECO:0000256" key="2">
    <source>
        <dbReference type="ARBA" id="ARBA00023015"/>
    </source>
</evidence>
<dbReference type="InterPro" id="IPR000847">
    <property type="entry name" value="LysR_HTH_N"/>
</dbReference>
<dbReference type="Gene3D" id="3.40.190.10">
    <property type="entry name" value="Periplasmic binding protein-like II"/>
    <property type="match status" value="2"/>
</dbReference>
<keyword evidence="2" id="KW-0805">Transcription regulation</keyword>